<feature type="domain" description="Flagellar basal-body/hook protein C-terminal" evidence="6">
    <location>
        <begin position="447"/>
        <end position="491"/>
    </location>
</feature>
<dbReference type="GO" id="GO:0005829">
    <property type="term" value="C:cytosol"/>
    <property type="evidence" value="ECO:0007669"/>
    <property type="project" value="TreeGrafter"/>
</dbReference>
<dbReference type="InterPro" id="IPR010930">
    <property type="entry name" value="Flg_bb/hook_C_dom"/>
</dbReference>
<evidence type="ECO:0000313" key="9">
    <source>
        <dbReference type="Proteomes" id="UP000574276"/>
    </source>
</evidence>
<dbReference type="InterPro" id="IPR037058">
    <property type="entry name" value="Falgellar_hook_FlgE_sf"/>
</dbReference>
<name>A0A839JZE8_9FIRM</name>
<sequence length="493" mass="52432">MLRALFSGVSGLRVHQTKMDVIGNNISNVNTIGFKSSSVTFSDVFYQTTQSASGPNAETGRTGRNAMQIGLGSSVASITASITAQGASQRTDNPFDVMIEGEGFFIVNNGGENLFTKAGSFNIDAVGNLCTPSGAAVMGWQVDPDDPTKTVANTVSPLRIMSAENLYAKPEATTEMYLSGNIDSKDTQLGTDAGIIRTIEFYDSLGHSYTADLRFWRIEDADATNTYRVGITDIKDGVTGKSIFYKKAVTDAETGETEIQETGISFRIGDTEYTPEINTEAENDKDIVVWPDFSSDGPILTFNPETGEFIGIGDDGSTDKSIKFLVGADAGDGANPFKEINIDFSKMTMFANSGKSSIEATKGDFNGVGRGKKVGNMTGISIDSSGKIYGTYDNGDTRLLGQIAVATFANPAGLEAVGNSMFRATQNSGDFDGIGQDPTTGGGSLTTGVLEMSNVDLSAQFTDMITTQRGFQANSRIITTSDTLLEELINLKR</sequence>
<dbReference type="InterPro" id="IPR037925">
    <property type="entry name" value="FlgE/F/G-like"/>
</dbReference>
<dbReference type="InterPro" id="IPR020013">
    <property type="entry name" value="Flagellar_FlgE/F/G"/>
</dbReference>
<evidence type="ECO:0000256" key="2">
    <source>
        <dbReference type="ARBA" id="ARBA00009677"/>
    </source>
</evidence>
<feature type="domain" description="Flagellar hook protein FlgE/F/G-like D1" evidence="7">
    <location>
        <begin position="98"/>
        <end position="139"/>
    </location>
</feature>
<evidence type="ECO:0000259" key="5">
    <source>
        <dbReference type="Pfam" id="PF00460"/>
    </source>
</evidence>
<keyword evidence="8" id="KW-0969">Cilium</keyword>
<gene>
    <name evidence="8" type="ORF">H0486_07625</name>
</gene>
<dbReference type="NCBIfam" id="TIGR03506">
    <property type="entry name" value="FlgEFG_subfam"/>
    <property type="match status" value="1"/>
</dbReference>
<dbReference type="EMBL" id="JACEGA010000001">
    <property type="protein sequence ID" value="MBB2182744.1"/>
    <property type="molecule type" value="Genomic_DNA"/>
</dbReference>
<dbReference type="Pfam" id="PF06429">
    <property type="entry name" value="Flg_bbr_C"/>
    <property type="match status" value="1"/>
</dbReference>
<dbReference type="AlphaFoldDB" id="A0A839JZE8"/>
<feature type="domain" description="Flagellar basal body rod protein N-terminal" evidence="5">
    <location>
        <begin position="8"/>
        <end position="35"/>
    </location>
</feature>
<dbReference type="InterPro" id="IPR053967">
    <property type="entry name" value="LlgE_F_G-like_D1"/>
</dbReference>
<dbReference type="GO" id="GO:0071978">
    <property type="term" value="P:bacterial-type flagellum-dependent swarming motility"/>
    <property type="evidence" value="ECO:0007669"/>
    <property type="project" value="TreeGrafter"/>
</dbReference>
<keyword evidence="8" id="KW-0282">Flagellum</keyword>
<dbReference type="GO" id="GO:0009425">
    <property type="term" value="C:bacterial-type flagellum basal body"/>
    <property type="evidence" value="ECO:0007669"/>
    <property type="project" value="UniProtKB-SubCell"/>
</dbReference>
<dbReference type="Pfam" id="PF00460">
    <property type="entry name" value="Flg_bb_rod"/>
    <property type="match status" value="1"/>
</dbReference>
<proteinExistence type="inferred from homology"/>
<keyword evidence="8" id="KW-0966">Cell projection</keyword>
<comment type="similarity">
    <text evidence="2 4">Belongs to the flagella basal body rod proteins family.</text>
</comment>
<comment type="caution">
    <text evidence="8">The sequence shown here is derived from an EMBL/GenBank/DDBJ whole genome shotgun (WGS) entry which is preliminary data.</text>
</comment>
<dbReference type="Pfam" id="PF22692">
    <property type="entry name" value="LlgE_F_G_D1"/>
    <property type="match status" value="1"/>
</dbReference>
<protein>
    <recommendedName>
        <fullName evidence="4">Flagellar hook protein FlgE</fullName>
    </recommendedName>
</protein>
<evidence type="ECO:0000259" key="7">
    <source>
        <dbReference type="Pfam" id="PF22692"/>
    </source>
</evidence>
<dbReference type="GO" id="GO:0009424">
    <property type="term" value="C:bacterial-type flagellum hook"/>
    <property type="evidence" value="ECO:0007669"/>
    <property type="project" value="TreeGrafter"/>
</dbReference>
<evidence type="ECO:0000256" key="4">
    <source>
        <dbReference type="RuleBase" id="RU362116"/>
    </source>
</evidence>
<organism evidence="8 9">
    <name type="scientific">Variimorphobacter saccharofermentans</name>
    <dbReference type="NCBI Taxonomy" id="2755051"/>
    <lineage>
        <taxon>Bacteria</taxon>
        <taxon>Bacillati</taxon>
        <taxon>Bacillota</taxon>
        <taxon>Clostridia</taxon>
        <taxon>Lachnospirales</taxon>
        <taxon>Lachnospiraceae</taxon>
        <taxon>Variimorphobacter</taxon>
    </lineage>
</organism>
<dbReference type="Gene3D" id="2.60.98.20">
    <property type="entry name" value="Flagellar hook protein FlgE"/>
    <property type="match status" value="1"/>
</dbReference>
<evidence type="ECO:0000256" key="3">
    <source>
        <dbReference type="ARBA" id="ARBA00023143"/>
    </source>
</evidence>
<reference evidence="8 9" key="1">
    <citation type="submission" date="2020-07" db="EMBL/GenBank/DDBJ databases">
        <title>Characterization and genome sequencing of isolate MD1, a novel member within the family Lachnospiraceae.</title>
        <authorList>
            <person name="Rettenmaier R."/>
            <person name="Di Bello L."/>
            <person name="Zinser C."/>
            <person name="Scheitz K."/>
            <person name="Liebl W."/>
            <person name="Zverlov V."/>
        </authorList>
    </citation>
    <scope>NUCLEOTIDE SEQUENCE [LARGE SCALE GENOMIC DNA]</scope>
    <source>
        <strain evidence="8 9">MD1</strain>
    </source>
</reference>
<dbReference type="Proteomes" id="UP000574276">
    <property type="component" value="Unassembled WGS sequence"/>
</dbReference>
<comment type="function">
    <text evidence="4">A flexible structure which links the flagellar filament to the drive apparatus in the basal body.</text>
</comment>
<evidence type="ECO:0000259" key="6">
    <source>
        <dbReference type="Pfam" id="PF06429"/>
    </source>
</evidence>
<dbReference type="SUPFAM" id="SSF117143">
    <property type="entry name" value="Flagellar hook protein flgE"/>
    <property type="match status" value="1"/>
</dbReference>
<accession>A0A839JZE8</accession>
<dbReference type="PANTHER" id="PTHR30435:SF1">
    <property type="entry name" value="FLAGELLAR HOOK PROTEIN FLGE"/>
    <property type="match status" value="1"/>
</dbReference>
<dbReference type="PANTHER" id="PTHR30435">
    <property type="entry name" value="FLAGELLAR PROTEIN"/>
    <property type="match status" value="1"/>
</dbReference>
<keyword evidence="9" id="KW-1185">Reference proteome</keyword>
<dbReference type="InterPro" id="IPR001444">
    <property type="entry name" value="Flag_bb_rod_N"/>
</dbReference>
<keyword evidence="3 4" id="KW-0975">Bacterial flagellum</keyword>
<comment type="subcellular location">
    <subcellularLocation>
        <location evidence="1 4">Bacterial flagellum basal body</location>
    </subcellularLocation>
</comment>
<evidence type="ECO:0000256" key="1">
    <source>
        <dbReference type="ARBA" id="ARBA00004117"/>
    </source>
</evidence>
<evidence type="ECO:0000313" key="8">
    <source>
        <dbReference type="EMBL" id="MBB2182744.1"/>
    </source>
</evidence>